<protein>
    <submittedName>
        <fullName evidence="2">Uncharacterized protein</fullName>
    </submittedName>
</protein>
<keyword evidence="1" id="KW-1133">Transmembrane helix</keyword>
<dbReference type="Proteomes" id="UP000218231">
    <property type="component" value="Unassembled WGS sequence"/>
</dbReference>
<accession>A0A2A2JJQ5</accession>
<keyword evidence="1" id="KW-0812">Transmembrane</keyword>
<keyword evidence="3" id="KW-1185">Reference proteome</keyword>
<dbReference type="EMBL" id="LIAE01010392">
    <property type="protein sequence ID" value="PAV61958.1"/>
    <property type="molecule type" value="Genomic_DNA"/>
</dbReference>
<dbReference type="AlphaFoldDB" id="A0A2A2JJQ5"/>
<feature type="transmembrane region" description="Helical" evidence="1">
    <location>
        <begin position="20"/>
        <end position="46"/>
    </location>
</feature>
<reference evidence="2 3" key="1">
    <citation type="journal article" date="2017" name="Curr. Biol.">
        <title>Genome architecture and evolution of a unichromosomal asexual nematode.</title>
        <authorList>
            <person name="Fradin H."/>
            <person name="Zegar C."/>
            <person name="Gutwein M."/>
            <person name="Lucas J."/>
            <person name="Kovtun M."/>
            <person name="Corcoran D."/>
            <person name="Baugh L.R."/>
            <person name="Kiontke K."/>
            <person name="Gunsalus K."/>
            <person name="Fitch D.H."/>
            <person name="Piano F."/>
        </authorList>
    </citation>
    <scope>NUCLEOTIDE SEQUENCE [LARGE SCALE GENOMIC DNA]</scope>
    <source>
        <strain evidence="2">PF1309</strain>
    </source>
</reference>
<evidence type="ECO:0000313" key="2">
    <source>
        <dbReference type="EMBL" id="PAV61958.1"/>
    </source>
</evidence>
<gene>
    <name evidence="2" type="ORF">WR25_20316</name>
</gene>
<evidence type="ECO:0000313" key="3">
    <source>
        <dbReference type="Proteomes" id="UP000218231"/>
    </source>
</evidence>
<comment type="caution">
    <text evidence="2">The sequence shown here is derived from an EMBL/GenBank/DDBJ whole genome shotgun (WGS) entry which is preliminary data.</text>
</comment>
<evidence type="ECO:0000256" key="1">
    <source>
        <dbReference type="SAM" id="Phobius"/>
    </source>
</evidence>
<organism evidence="2 3">
    <name type="scientific">Diploscapter pachys</name>
    <dbReference type="NCBI Taxonomy" id="2018661"/>
    <lineage>
        <taxon>Eukaryota</taxon>
        <taxon>Metazoa</taxon>
        <taxon>Ecdysozoa</taxon>
        <taxon>Nematoda</taxon>
        <taxon>Chromadorea</taxon>
        <taxon>Rhabditida</taxon>
        <taxon>Rhabditina</taxon>
        <taxon>Rhabditomorpha</taxon>
        <taxon>Rhabditoidea</taxon>
        <taxon>Rhabditidae</taxon>
        <taxon>Diploscapter</taxon>
    </lineage>
</organism>
<name>A0A2A2JJQ5_9BILA</name>
<sequence length="165" mass="18388">MPEAFTRRFPLLDGKLCASVHTSAVVLLLLLCCFHLSIFLLSVYCCDLFHPLSLSFLSVSCCSNSHLPRKFLLPDPEKRAAAQAQPHLSLPDPTHVGFYLRARAPPPRGELEQNLAQLRERERERLIIKHENRKVISSQLNVPGAIQGNATMLKLMPAAVQIGRG</sequence>
<keyword evidence="1" id="KW-0472">Membrane</keyword>
<proteinExistence type="predicted"/>